<feature type="transmembrane region" description="Helical" evidence="2">
    <location>
        <begin position="388"/>
        <end position="410"/>
    </location>
</feature>
<organism evidence="4 5">
    <name type="scientific">Hypsizygus marmoreus</name>
    <name type="common">White beech mushroom</name>
    <name type="synonym">Agaricus marmoreus</name>
    <dbReference type="NCBI Taxonomy" id="39966"/>
    <lineage>
        <taxon>Eukaryota</taxon>
        <taxon>Fungi</taxon>
        <taxon>Dikarya</taxon>
        <taxon>Basidiomycota</taxon>
        <taxon>Agaricomycotina</taxon>
        <taxon>Agaricomycetes</taxon>
        <taxon>Agaricomycetidae</taxon>
        <taxon>Agaricales</taxon>
        <taxon>Tricholomatineae</taxon>
        <taxon>Lyophyllaceae</taxon>
        <taxon>Hypsizygus</taxon>
    </lineage>
</organism>
<evidence type="ECO:0000256" key="1">
    <source>
        <dbReference type="SAM" id="MobiDB-lite"/>
    </source>
</evidence>
<name>A0A369JRC0_HYPMA</name>
<evidence type="ECO:0000256" key="3">
    <source>
        <dbReference type="SAM" id="SignalP"/>
    </source>
</evidence>
<feature type="signal peptide" evidence="3">
    <location>
        <begin position="1"/>
        <end position="26"/>
    </location>
</feature>
<accession>A0A369JRC0</accession>
<dbReference type="InParanoid" id="A0A369JRC0"/>
<evidence type="ECO:0000313" key="4">
    <source>
        <dbReference type="EMBL" id="RDB23097.1"/>
    </source>
</evidence>
<dbReference type="OrthoDB" id="2564904at2759"/>
<keyword evidence="3" id="KW-0732">Signal</keyword>
<evidence type="ECO:0000256" key="2">
    <source>
        <dbReference type="SAM" id="Phobius"/>
    </source>
</evidence>
<keyword evidence="2" id="KW-0472">Membrane</keyword>
<feature type="region of interest" description="Disordered" evidence="1">
    <location>
        <begin position="304"/>
        <end position="385"/>
    </location>
</feature>
<gene>
    <name evidence="4" type="ORF">Hypma_009958</name>
</gene>
<evidence type="ECO:0008006" key="6">
    <source>
        <dbReference type="Google" id="ProtNLM"/>
    </source>
</evidence>
<sequence>MARSDLLESISLALVASMLFFSSVAAFTPLVDKRFSYPDGIPYQVDTDNLERGTQTGYNRCNSTTEGQSSLCQTSFINSLDDMSHPSTHFCLWAPINANSIVGNVEGEMVAWCTKPGRGTRIIPGGALRGVQFMRTPDYVQVVGFIDQAKINIQSGDPGGEMDPHGADLRGNPLGGLVYSNAYTGSFKQVIEWHNFMGSDIFCFKACDPAGPNAARFCEHVYDRIGCAYNALNNAQSGAFVSCQGDNQDFPGVYVQNGVTQTYQQPPESLGPITSIPYTPRVPASSSCTQFASESIYAAGATVSASEPTSSTSSGSSSSSESSSGSTSATSVSGAMSASGTTSDSGTTSQTSSGTVGPTNTSPTGSTPTAGTQTPTGTAPPAGQASNAASTLVVSGVATIFGVVFAGLFLA</sequence>
<keyword evidence="2" id="KW-0812">Transmembrane</keyword>
<reference evidence="4" key="1">
    <citation type="submission" date="2018-04" db="EMBL/GenBank/DDBJ databases">
        <title>Whole genome sequencing of Hypsizygus marmoreus.</title>
        <authorList>
            <person name="Choi I.-G."/>
            <person name="Min B."/>
            <person name="Kim J.-G."/>
            <person name="Kim S."/>
            <person name="Oh Y.-L."/>
            <person name="Kong W.-S."/>
            <person name="Park H."/>
            <person name="Jeong J."/>
            <person name="Song E.-S."/>
        </authorList>
    </citation>
    <scope>NUCLEOTIDE SEQUENCE [LARGE SCALE GENOMIC DNA]</scope>
    <source>
        <strain evidence="4">51987-8</strain>
    </source>
</reference>
<protein>
    <recommendedName>
        <fullName evidence="6">Mannoprotein</fullName>
    </recommendedName>
</protein>
<keyword evidence="2" id="KW-1133">Transmembrane helix</keyword>
<feature type="chain" id="PRO_5017083477" description="Mannoprotein" evidence="3">
    <location>
        <begin position="27"/>
        <end position="411"/>
    </location>
</feature>
<dbReference type="Proteomes" id="UP000076154">
    <property type="component" value="Unassembled WGS sequence"/>
</dbReference>
<keyword evidence="5" id="KW-1185">Reference proteome</keyword>
<dbReference type="STRING" id="39966.A0A369JRC0"/>
<dbReference type="EMBL" id="LUEZ02000048">
    <property type="protein sequence ID" value="RDB23097.1"/>
    <property type="molecule type" value="Genomic_DNA"/>
</dbReference>
<proteinExistence type="predicted"/>
<evidence type="ECO:0000313" key="5">
    <source>
        <dbReference type="Proteomes" id="UP000076154"/>
    </source>
</evidence>
<comment type="caution">
    <text evidence="4">The sequence shown here is derived from an EMBL/GenBank/DDBJ whole genome shotgun (WGS) entry which is preliminary data.</text>
</comment>
<dbReference type="AlphaFoldDB" id="A0A369JRC0"/>